<dbReference type="Gene3D" id="2.170.130.10">
    <property type="entry name" value="TonB-dependent receptor, plug domain"/>
    <property type="match status" value="1"/>
</dbReference>
<evidence type="ECO:0000259" key="11">
    <source>
        <dbReference type="Pfam" id="PF07715"/>
    </source>
</evidence>
<evidence type="ECO:0000259" key="10">
    <source>
        <dbReference type="Pfam" id="PF00593"/>
    </source>
</evidence>
<dbReference type="InterPro" id="IPR039426">
    <property type="entry name" value="TonB-dep_rcpt-like"/>
</dbReference>
<evidence type="ECO:0000256" key="4">
    <source>
        <dbReference type="ARBA" id="ARBA00022692"/>
    </source>
</evidence>
<dbReference type="InterPro" id="IPR000531">
    <property type="entry name" value="Beta-barrel_TonB"/>
</dbReference>
<evidence type="ECO:0000256" key="2">
    <source>
        <dbReference type="ARBA" id="ARBA00022448"/>
    </source>
</evidence>
<gene>
    <name evidence="12" type="ORF">SAMEA44541418_01962</name>
</gene>
<dbReference type="RefSeq" id="WP_236853721.1">
    <property type="nucleotide sequence ID" value="NZ_CP014227.1"/>
</dbReference>
<evidence type="ECO:0000256" key="8">
    <source>
        <dbReference type="PROSITE-ProRule" id="PRU01360"/>
    </source>
</evidence>
<keyword evidence="2 8" id="KW-0813">Transport</keyword>
<feature type="domain" description="TonB-dependent receptor-like beta-barrel" evidence="10">
    <location>
        <begin position="321"/>
        <end position="771"/>
    </location>
</feature>
<dbReference type="InterPro" id="IPR036942">
    <property type="entry name" value="Beta-barrel_TonB_sf"/>
</dbReference>
<keyword evidence="6 8" id="KW-0472">Membrane</keyword>
<dbReference type="InterPro" id="IPR012910">
    <property type="entry name" value="Plug_dom"/>
</dbReference>
<dbReference type="InterPro" id="IPR023997">
    <property type="entry name" value="TonB-dep_OMP_SusC/RagA_CS"/>
</dbReference>
<evidence type="ECO:0000256" key="5">
    <source>
        <dbReference type="ARBA" id="ARBA00023077"/>
    </source>
</evidence>
<protein>
    <submittedName>
        <fullName evidence="12">TonB-linked outer membrane protein, SusC/RagA family</fullName>
    </submittedName>
</protein>
<keyword evidence="3 8" id="KW-1134">Transmembrane beta strand</keyword>
<dbReference type="AlphaFoldDB" id="A0AAX2H158"/>
<dbReference type="Proteomes" id="UP000215539">
    <property type="component" value="Chromosome 1"/>
</dbReference>
<evidence type="ECO:0000256" key="1">
    <source>
        <dbReference type="ARBA" id="ARBA00004571"/>
    </source>
</evidence>
<organism evidence="12 13">
    <name type="scientific">Capnocytophaga haemolytica</name>
    <dbReference type="NCBI Taxonomy" id="45243"/>
    <lineage>
        <taxon>Bacteria</taxon>
        <taxon>Pseudomonadati</taxon>
        <taxon>Bacteroidota</taxon>
        <taxon>Flavobacteriia</taxon>
        <taxon>Flavobacteriales</taxon>
        <taxon>Flavobacteriaceae</taxon>
        <taxon>Capnocytophaga</taxon>
    </lineage>
</organism>
<name>A0AAX2H158_9FLAO</name>
<keyword evidence="5 9" id="KW-0798">TonB box</keyword>
<evidence type="ECO:0000256" key="9">
    <source>
        <dbReference type="RuleBase" id="RU003357"/>
    </source>
</evidence>
<comment type="similarity">
    <text evidence="8 9">Belongs to the TonB-dependent receptor family.</text>
</comment>
<dbReference type="Gene3D" id="2.40.170.20">
    <property type="entry name" value="TonB-dependent receptor, beta-barrel domain"/>
    <property type="match status" value="1"/>
</dbReference>
<feature type="domain" description="TonB-dependent receptor plug" evidence="11">
    <location>
        <begin position="16"/>
        <end position="65"/>
    </location>
</feature>
<dbReference type="InterPro" id="IPR023996">
    <property type="entry name" value="TonB-dep_OMP_SusC/RagA"/>
</dbReference>
<keyword evidence="4 8" id="KW-0812">Transmembrane</keyword>
<evidence type="ECO:0000256" key="6">
    <source>
        <dbReference type="ARBA" id="ARBA00023136"/>
    </source>
</evidence>
<comment type="subcellular location">
    <subcellularLocation>
        <location evidence="1 8">Cell outer membrane</location>
        <topology evidence="1 8">Multi-pass membrane protein</topology>
    </subcellularLocation>
</comment>
<evidence type="ECO:0000256" key="7">
    <source>
        <dbReference type="ARBA" id="ARBA00023237"/>
    </source>
</evidence>
<dbReference type="PROSITE" id="PS52016">
    <property type="entry name" value="TONB_DEPENDENT_REC_3"/>
    <property type="match status" value="1"/>
</dbReference>
<evidence type="ECO:0000256" key="3">
    <source>
        <dbReference type="ARBA" id="ARBA00022452"/>
    </source>
</evidence>
<dbReference type="NCBIfam" id="TIGR04057">
    <property type="entry name" value="SusC_RagA_signa"/>
    <property type="match status" value="1"/>
</dbReference>
<keyword evidence="7 8" id="KW-0998">Cell outer membrane</keyword>
<sequence length="927" mass="103823">MLLLYAFVGLSTYNSGSQEPLVVVDGIQSSMSVIDAMDPYEIESINLLKDASATAVYGVKGANGVIIVTTKRGRTGAPKVNATYNFGMSELATQMELLNSYEYALFRNEAIRNDNDPSKFGMLFSESGFHNELWKFKNNRDYTPEEVEAMNLTPEQKQALLNSPALYYTSHNYFKEAFGGIAPQNQVNLNVSGGSEKTRYFTSVGYMNQGGSFTNTKYGGADINSKYQRYNFRSNFDFDLTDNTNLTLDLSAISSKIGGIMGGETNDETSEGSRRKGMLVHILSNPPYAGPGIVNGKLVYDFVGGMNPLAGKGGTGYSVLSALLTRPYLTTYNTNLNINLKLKHKLNYLLEGLSVSGTFSYNDTYTKGVRRERTVPTYVATRNPNNPSEILFFDGKLKPTNVTDNYSQYKWRRLYFELATNYEQTFGKHGFTALLLANGQKTHDPGLEYAVPAGLMGLAARATYDYDHRYLLEANMGYNGTENFAPGKRFGFFPAFSLGWVVSNEKFIPENNIVTYLKIRGSYGEVGNDQVGGRRFLYQPSTWGYGFEGYKNQDMGAGGYYFGNTNGSTRDPFYMGAWENRVGNPNVTWERAKKSNLGVELNMFKDKLTIVADLFREKRDNILWSRGTVPGIVGSDLPAVNIGKVSNSGYEAQVHWADKIGSFTYGVGFNVSYAKNKIDFRDEPNNPYPWMNETGYSIGQYKGFLTNGFYNTWEEVMQLPYSRFDGNKVQPGDLRYVDVNGDGVIDEKDRVPIGYSNLPRYSFGANLNLGYKGFGLAVLFTGTAQGSMPIDYYMRSPFEQGKGAAFKYQYEGRWTPEKIQKGIKPTYPRASLRTEDNINGKASDFWLQSTDHIRLKNVELSYLFEKTQWLQKNGITSIKLSVSGNNLYTWSNMIAGYDPEQQDSSDAAKGYLYPMMRTYSAGLNIQF</sequence>
<dbReference type="EMBL" id="LT906449">
    <property type="protein sequence ID" value="SNV14975.1"/>
    <property type="molecule type" value="Genomic_DNA"/>
</dbReference>
<dbReference type="NCBIfam" id="TIGR04056">
    <property type="entry name" value="OMP_RagA_SusC"/>
    <property type="match status" value="1"/>
</dbReference>
<dbReference type="GO" id="GO:0009279">
    <property type="term" value="C:cell outer membrane"/>
    <property type="evidence" value="ECO:0007669"/>
    <property type="project" value="UniProtKB-SubCell"/>
</dbReference>
<dbReference type="InterPro" id="IPR037066">
    <property type="entry name" value="Plug_dom_sf"/>
</dbReference>
<evidence type="ECO:0000313" key="12">
    <source>
        <dbReference type="EMBL" id="SNV14975.1"/>
    </source>
</evidence>
<evidence type="ECO:0000313" key="13">
    <source>
        <dbReference type="Proteomes" id="UP000215539"/>
    </source>
</evidence>
<proteinExistence type="inferred from homology"/>
<dbReference type="Pfam" id="PF07715">
    <property type="entry name" value="Plug"/>
    <property type="match status" value="1"/>
</dbReference>
<accession>A0AAX2H158</accession>
<dbReference type="SUPFAM" id="SSF56935">
    <property type="entry name" value="Porins"/>
    <property type="match status" value="1"/>
</dbReference>
<reference evidence="12 13" key="1">
    <citation type="submission" date="2017-06" db="EMBL/GenBank/DDBJ databases">
        <authorList>
            <consortium name="Pathogen Informatics"/>
        </authorList>
    </citation>
    <scope>NUCLEOTIDE SEQUENCE [LARGE SCALE GENOMIC DNA]</scope>
    <source>
        <strain evidence="12 13">NCTC12947</strain>
    </source>
</reference>
<dbReference type="Pfam" id="PF00593">
    <property type="entry name" value="TonB_dep_Rec_b-barrel"/>
    <property type="match status" value="1"/>
</dbReference>